<dbReference type="Pfam" id="PF08748">
    <property type="entry name" value="Phage_TAC_4"/>
    <property type="match status" value="1"/>
</dbReference>
<name>A0AA47DZ20_9GAMM</name>
<organism evidence="1 2">
    <name type="scientific">Stutzerimonas frequens</name>
    <dbReference type="NCBI Taxonomy" id="2968969"/>
    <lineage>
        <taxon>Bacteria</taxon>
        <taxon>Pseudomonadati</taxon>
        <taxon>Pseudomonadota</taxon>
        <taxon>Gammaproteobacteria</taxon>
        <taxon>Pseudomonadales</taxon>
        <taxon>Pseudomonadaceae</taxon>
        <taxon>Stutzerimonas</taxon>
    </lineage>
</organism>
<sequence>MAKFKLAVAPTFKAKVAFPVHGGESVELNFEFKHRTRDQLAELMKGIEKRKDVDLMEDILAGWELDDPFGKESIELLCQNFAGAPREIFGTYITEITQAKRGN</sequence>
<dbReference type="AlphaFoldDB" id="A0AA47DZ20"/>
<dbReference type="RefSeq" id="WP_267930786.1">
    <property type="nucleotide sequence ID" value="NZ_CP113257.1"/>
</dbReference>
<dbReference type="InterPro" id="IPR014859">
    <property type="entry name" value="Phage_TAC_4"/>
</dbReference>
<evidence type="ECO:0000313" key="1">
    <source>
        <dbReference type="EMBL" id="WAE51167.1"/>
    </source>
</evidence>
<evidence type="ECO:0000313" key="2">
    <source>
        <dbReference type="Proteomes" id="UP001164632"/>
    </source>
</evidence>
<proteinExistence type="predicted"/>
<reference evidence="1" key="1">
    <citation type="submission" date="2022-11" db="EMBL/GenBank/DDBJ databases">
        <title>Genomic of Pseudomonas TF18.</title>
        <authorList>
            <person name="Liu T."/>
        </authorList>
    </citation>
    <scope>NUCLEOTIDE SEQUENCE</scope>
    <source>
        <strain evidence="1">TF18</strain>
    </source>
</reference>
<accession>A0AA47DZ20</accession>
<dbReference type="EMBL" id="CP113257">
    <property type="protein sequence ID" value="WAE51167.1"/>
    <property type="molecule type" value="Genomic_DNA"/>
</dbReference>
<protein>
    <submittedName>
        <fullName evidence="1">Phage tail assembly chaperone</fullName>
    </submittedName>
</protein>
<dbReference type="Proteomes" id="UP001164632">
    <property type="component" value="Chromosome"/>
</dbReference>
<gene>
    <name evidence="1" type="ORF">OSV15_15980</name>
</gene>